<comment type="caution">
    <text evidence="2">The sequence shown here is derived from an EMBL/GenBank/DDBJ whole genome shotgun (WGS) entry which is preliminary data.</text>
</comment>
<evidence type="ECO:0000313" key="2">
    <source>
        <dbReference type="EMBL" id="OGK55426.1"/>
    </source>
</evidence>
<proteinExistence type="predicted"/>
<reference evidence="2 3" key="1">
    <citation type="journal article" date="2016" name="Nat. Commun.">
        <title>Thousands of microbial genomes shed light on interconnected biogeochemical processes in an aquifer system.</title>
        <authorList>
            <person name="Anantharaman K."/>
            <person name="Brown C.T."/>
            <person name="Hug L.A."/>
            <person name="Sharon I."/>
            <person name="Castelle C.J."/>
            <person name="Probst A.J."/>
            <person name="Thomas B.C."/>
            <person name="Singh A."/>
            <person name="Wilkins M.J."/>
            <person name="Karaoz U."/>
            <person name="Brodie E.L."/>
            <person name="Williams K.H."/>
            <person name="Hubbard S.S."/>
            <person name="Banfield J.F."/>
        </authorList>
    </citation>
    <scope>NUCLEOTIDE SEQUENCE [LARGE SCALE GENOMIC DNA]</scope>
</reference>
<dbReference type="Gene3D" id="3.20.20.70">
    <property type="entry name" value="Aldolase class I"/>
    <property type="match status" value="1"/>
</dbReference>
<protein>
    <submittedName>
        <fullName evidence="2">Transaldolase</fullName>
    </submittedName>
</protein>
<name>A0A1F7JIJ5_9BACT</name>
<evidence type="ECO:0000313" key="3">
    <source>
        <dbReference type="Proteomes" id="UP000177418"/>
    </source>
</evidence>
<evidence type="ECO:0000256" key="1">
    <source>
        <dbReference type="ARBA" id="ARBA00023270"/>
    </source>
</evidence>
<dbReference type="AlphaFoldDB" id="A0A1F7JIJ5"/>
<dbReference type="InterPro" id="IPR013785">
    <property type="entry name" value="Aldolase_TIM"/>
</dbReference>
<dbReference type="EMBL" id="MGAV01000004">
    <property type="protein sequence ID" value="OGK55426.1"/>
    <property type="molecule type" value="Genomic_DNA"/>
</dbReference>
<dbReference type="GO" id="GO:0005975">
    <property type="term" value="P:carbohydrate metabolic process"/>
    <property type="evidence" value="ECO:0007669"/>
    <property type="project" value="InterPro"/>
</dbReference>
<organism evidence="2 3">
    <name type="scientific">Candidatus Roizmanbacteria bacterium RIFCSPLOWO2_02_FULL_36_11</name>
    <dbReference type="NCBI Taxonomy" id="1802071"/>
    <lineage>
        <taxon>Bacteria</taxon>
        <taxon>Candidatus Roizmaniibacteriota</taxon>
    </lineage>
</organism>
<dbReference type="Proteomes" id="UP000177418">
    <property type="component" value="Unassembled WGS sequence"/>
</dbReference>
<accession>A0A1F7JIJ5</accession>
<dbReference type="Pfam" id="PF00923">
    <property type="entry name" value="TAL_FSA"/>
    <property type="match status" value="1"/>
</dbReference>
<dbReference type="PANTHER" id="PTHR10683">
    <property type="entry name" value="TRANSALDOLASE"/>
    <property type="match status" value="1"/>
</dbReference>
<keyword evidence="1" id="KW-0704">Schiff base</keyword>
<dbReference type="InterPro" id="IPR001585">
    <property type="entry name" value="TAL/FSA"/>
</dbReference>
<sequence>MRPKNLKTKIFLDSGDPSETKETLKLLGFLDGQTTNPSLISKNPEVIERLGSEKKFSKDEINVFYKEVVCEISSLIPQGSISIEVYADDETTEKQMLDQAKMMNKWIRNAHIKLPANIEGLKAANIATKLGIRVNMTLCFIEAQSAAVYSATKDGQNVYISPFVGRIDDAGENGMQYVENTIRLYKKGDRHVKVLAASIRTLDHLLQSFKLKVDIVTAPLKVYKEWVEMDMNIPDDSYIYPKGKLKDISFRDYDLEASFGSFTIDNPLLKVGLIKFAQDWNKLVE</sequence>
<gene>
    <name evidence="2" type="ORF">A3H78_06040</name>
</gene>
<dbReference type="SUPFAM" id="SSF51569">
    <property type="entry name" value="Aldolase"/>
    <property type="match status" value="1"/>
</dbReference>
<dbReference type="PANTHER" id="PTHR10683:SF40">
    <property type="entry name" value="FRUCTOSE-6-PHOSPHATE ALDOLASE 1-RELATED"/>
    <property type="match status" value="1"/>
</dbReference>